<sequence>MSVDENETEFLKAFRNEDNFTQLHNYFIKEIDQSKLQENAWEYISLLMSHAKEHQVCDESLQTVEDIFTVISENGNARELIFGILEQFDPMVELRLVEILIPSLSVVCTNLMKSNNTLKNKCYDMSMTFSSLTYYCDSLNLPKYENYDPTEKCEQPLEESKILRYVEKCIDISNSMLSVLIQSLTEVEKSDENLMESIVAEPLSFYCCMLERLSQLNVEEQNMCNSC</sequence>
<dbReference type="Ensembl" id="ENSCINT00000004135.3">
    <property type="protein sequence ID" value="ENSCINP00000004135.3"/>
    <property type="gene ID" value="ENSCING00000002040.3"/>
</dbReference>
<proteinExistence type="predicted"/>
<accession>F6U4Z3</accession>
<organism evidence="1 2">
    <name type="scientific">Ciona intestinalis</name>
    <name type="common">Transparent sea squirt</name>
    <name type="synonym">Ascidia intestinalis</name>
    <dbReference type="NCBI Taxonomy" id="7719"/>
    <lineage>
        <taxon>Eukaryota</taxon>
        <taxon>Metazoa</taxon>
        <taxon>Chordata</taxon>
        <taxon>Tunicata</taxon>
        <taxon>Ascidiacea</taxon>
        <taxon>Phlebobranchia</taxon>
        <taxon>Cionidae</taxon>
        <taxon>Ciona</taxon>
    </lineage>
</organism>
<reference evidence="1" key="3">
    <citation type="submission" date="2025-09" db="UniProtKB">
        <authorList>
            <consortium name="Ensembl"/>
        </authorList>
    </citation>
    <scope>IDENTIFICATION</scope>
</reference>
<evidence type="ECO:0000313" key="1">
    <source>
        <dbReference type="Ensembl" id="ENSCINP00000004135.3"/>
    </source>
</evidence>
<name>F6U4Z3_CIOIN</name>
<reference evidence="2" key="1">
    <citation type="journal article" date="2002" name="Science">
        <title>The draft genome of Ciona intestinalis: insights into chordate and vertebrate origins.</title>
        <authorList>
            <person name="Dehal P."/>
            <person name="Satou Y."/>
            <person name="Campbell R.K."/>
            <person name="Chapman J."/>
            <person name="Degnan B."/>
            <person name="De Tomaso A."/>
            <person name="Davidson B."/>
            <person name="Di Gregorio A."/>
            <person name="Gelpke M."/>
            <person name="Goodstein D.M."/>
            <person name="Harafuji N."/>
            <person name="Hastings K.E."/>
            <person name="Ho I."/>
            <person name="Hotta K."/>
            <person name="Huang W."/>
            <person name="Kawashima T."/>
            <person name="Lemaire P."/>
            <person name="Martinez D."/>
            <person name="Meinertzhagen I.A."/>
            <person name="Necula S."/>
            <person name="Nonaka M."/>
            <person name="Putnam N."/>
            <person name="Rash S."/>
            <person name="Saiga H."/>
            <person name="Satake M."/>
            <person name="Terry A."/>
            <person name="Yamada L."/>
            <person name="Wang H.G."/>
            <person name="Awazu S."/>
            <person name="Azumi K."/>
            <person name="Boore J."/>
            <person name="Branno M."/>
            <person name="Chin-Bow S."/>
            <person name="DeSantis R."/>
            <person name="Doyle S."/>
            <person name="Francino P."/>
            <person name="Keys D.N."/>
            <person name="Haga S."/>
            <person name="Hayashi H."/>
            <person name="Hino K."/>
            <person name="Imai K.S."/>
            <person name="Inaba K."/>
            <person name="Kano S."/>
            <person name="Kobayashi K."/>
            <person name="Kobayashi M."/>
            <person name="Lee B.I."/>
            <person name="Makabe K.W."/>
            <person name="Manohar C."/>
            <person name="Matassi G."/>
            <person name="Medina M."/>
            <person name="Mochizuki Y."/>
            <person name="Mount S."/>
            <person name="Morishita T."/>
            <person name="Miura S."/>
            <person name="Nakayama A."/>
            <person name="Nishizaka S."/>
            <person name="Nomoto H."/>
            <person name="Ohta F."/>
            <person name="Oishi K."/>
            <person name="Rigoutsos I."/>
            <person name="Sano M."/>
            <person name="Sasaki A."/>
            <person name="Sasakura Y."/>
            <person name="Shoguchi E."/>
            <person name="Shin-i T."/>
            <person name="Spagnuolo A."/>
            <person name="Stainier D."/>
            <person name="Suzuki M.M."/>
            <person name="Tassy O."/>
            <person name="Takatori N."/>
            <person name="Tokuoka M."/>
            <person name="Yagi K."/>
            <person name="Yoshizaki F."/>
            <person name="Wada S."/>
            <person name="Zhang C."/>
            <person name="Hyatt P.D."/>
            <person name="Larimer F."/>
            <person name="Detter C."/>
            <person name="Doggett N."/>
            <person name="Glavina T."/>
            <person name="Hawkins T."/>
            <person name="Richardson P."/>
            <person name="Lucas S."/>
            <person name="Kohara Y."/>
            <person name="Levine M."/>
            <person name="Satoh N."/>
            <person name="Rokhsar D.S."/>
        </authorList>
    </citation>
    <scope>NUCLEOTIDE SEQUENCE [LARGE SCALE GENOMIC DNA]</scope>
</reference>
<dbReference type="Proteomes" id="UP000008144">
    <property type="component" value="Unassembled WGS sequence"/>
</dbReference>
<evidence type="ECO:0000313" key="2">
    <source>
        <dbReference type="Proteomes" id="UP000008144"/>
    </source>
</evidence>
<dbReference type="InParanoid" id="F6U4Z3"/>
<keyword evidence="2" id="KW-1185">Reference proteome</keyword>
<reference evidence="1" key="2">
    <citation type="submission" date="2025-08" db="UniProtKB">
        <authorList>
            <consortium name="Ensembl"/>
        </authorList>
    </citation>
    <scope>IDENTIFICATION</scope>
</reference>
<dbReference type="HOGENOM" id="CLU_1222051_0_0_1"/>
<protein>
    <submittedName>
        <fullName evidence="1">Uncharacterized protein</fullName>
    </submittedName>
</protein>
<dbReference type="AlphaFoldDB" id="F6U4Z3"/>